<gene>
    <name evidence="2" type="ORF">QQF64_015405</name>
</gene>
<sequence length="142" mass="15570">MVTVVNLGKGNKRKERVARGSIIDQLPKRLSRQKQLRCSSQDSRAQPVHLILCDGWLCGYARFVPSLLGVPAPRPDGNVSSGEKLLSAIETPSTTRRTAWTSATFNRSVCLSKNAYGLRLTSMARSMSPRGEKSRGKSDRGP</sequence>
<protein>
    <submittedName>
        <fullName evidence="2">Uncharacterized protein</fullName>
    </submittedName>
</protein>
<feature type="region of interest" description="Disordered" evidence="1">
    <location>
        <begin position="123"/>
        <end position="142"/>
    </location>
</feature>
<reference evidence="2 3" key="1">
    <citation type="submission" date="2023-09" db="EMBL/GenBank/DDBJ databases">
        <authorList>
            <person name="Wang M."/>
        </authorList>
    </citation>
    <scope>NUCLEOTIDE SEQUENCE [LARGE SCALE GENOMIC DNA]</scope>
    <source>
        <strain evidence="2">GT-2023</strain>
        <tissue evidence="2">Liver</tissue>
    </source>
</reference>
<evidence type="ECO:0000256" key="1">
    <source>
        <dbReference type="SAM" id="MobiDB-lite"/>
    </source>
</evidence>
<accession>A0ABR3NV75</accession>
<comment type="caution">
    <text evidence="2">The sequence shown here is derived from an EMBL/GenBank/DDBJ whole genome shotgun (WGS) entry which is preliminary data.</text>
</comment>
<organism evidence="2 3">
    <name type="scientific">Cirrhinus molitorella</name>
    <name type="common">mud carp</name>
    <dbReference type="NCBI Taxonomy" id="172907"/>
    <lineage>
        <taxon>Eukaryota</taxon>
        <taxon>Metazoa</taxon>
        <taxon>Chordata</taxon>
        <taxon>Craniata</taxon>
        <taxon>Vertebrata</taxon>
        <taxon>Euteleostomi</taxon>
        <taxon>Actinopterygii</taxon>
        <taxon>Neopterygii</taxon>
        <taxon>Teleostei</taxon>
        <taxon>Ostariophysi</taxon>
        <taxon>Cypriniformes</taxon>
        <taxon>Cyprinidae</taxon>
        <taxon>Labeoninae</taxon>
        <taxon>Labeonini</taxon>
        <taxon>Cirrhinus</taxon>
    </lineage>
</organism>
<evidence type="ECO:0000313" key="3">
    <source>
        <dbReference type="Proteomes" id="UP001558613"/>
    </source>
</evidence>
<keyword evidence="3" id="KW-1185">Reference proteome</keyword>
<feature type="compositionally biased region" description="Basic and acidic residues" evidence="1">
    <location>
        <begin position="130"/>
        <end position="142"/>
    </location>
</feature>
<proteinExistence type="predicted"/>
<dbReference type="EMBL" id="JAYMGO010000002">
    <property type="protein sequence ID" value="KAL1280805.1"/>
    <property type="molecule type" value="Genomic_DNA"/>
</dbReference>
<evidence type="ECO:0000313" key="2">
    <source>
        <dbReference type="EMBL" id="KAL1280805.1"/>
    </source>
</evidence>
<dbReference type="Proteomes" id="UP001558613">
    <property type="component" value="Unassembled WGS sequence"/>
</dbReference>
<name>A0ABR3NV75_9TELE</name>